<comment type="similarity">
    <text evidence="13">Belongs to the G-protein coupled receptor 1 family.</text>
</comment>
<dbReference type="PRINTS" id="PR00237">
    <property type="entry name" value="GPCRRHODOPSN"/>
</dbReference>
<gene>
    <name evidence="16" type="ORF">SPARVUS_LOCUS13510261</name>
</gene>
<comment type="caution">
    <text evidence="16">The sequence shown here is derived from an EMBL/GenBank/DDBJ whole genome shotgun (WGS) entry which is preliminary data.</text>
</comment>
<feature type="transmembrane region" description="Helical" evidence="14">
    <location>
        <begin position="184"/>
        <end position="203"/>
    </location>
</feature>
<comment type="subcellular location">
    <subcellularLocation>
        <location evidence="1 14">Cell membrane</location>
        <topology evidence="1 14">Multi-pass membrane protein</topology>
    </subcellularLocation>
</comment>
<organism evidence="16 17">
    <name type="scientific">Staurois parvus</name>
    <dbReference type="NCBI Taxonomy" id="386267"/>
    <lineage>
        <taxon>Eukaryota</taxon>
        <taxon>Metazoa</taxon>
        <taxon>Chordata</taxon>
        <taxon>Craniata</taxon>
        <taxon>Vertebrata</taxon>
        <taxon>Euteleostomi</taxon>
        <taxon>Amphibia</taxon>
        <taxon>Batrachia</taxon>
        <taxon>Anura</taxon>
        <taxon>Neobatrachia</taxon>
        <taxon>Ranoidea</taxon>
        <taxon>Ranidae</taxon>
        <taxon>Staurois</taxon>
    </lineage>
</organism>
<keyword evidence="5 14" id="KW-0552">Olfaction</keyword>
<evidence type="ECO:0000259" key="15">
    <source>
        <dbReference type="PROSITE" id="PS50262"/>
    </source>
</evidence>
<feature type="transmembrane region" description="Helical" evidence="14">
    <location>
        <begin position="43"/>
        <end position="62"/>
    </location>
</feature>
<keyword evidence="6 14" id="KW-1133">Transmembrane helix</keyword>
<evidence type="ECO:0000256" key="11">
    <source>
        <dbReference type="ARBA" id="ARBA00023180"/>
    </source>
</evidence>
<reference evidence="16" key="1">
    <citation type="submission" date="2023-05" db="EMBL/GenBank/DDBJ databases">
        <authorList>
            <person name="Stuckert A."/>
        </authorList>
    </citation>
    <scope>NUCLEOTIDE SEQUENCE</scope>
</reference>
<dbReference type="SUPFAM" id="SSF81321">
    <property type="entry name" value="Family A G protein-coupled receptor-like"/>
    <property type="match status" value="1"/>
</dbReference>
<keyword evidence="11" id="KW-0325">Glycoprotein</keyword>
<evidence type="ECO:0000256" key="5">
    <source>
        <dbReference type="ARBA" id="ARBA00022725"/>
    </source>
</evidence>
<dbReference type="InterPro" id="IPR017452">
    <property type="entry name" value="GPCR_Rhodpsn_7TM"/>
</dbReference>
<evidence type="ECO:0000256" key="12">
    <source>
        <dbReference type="ARBA" id="ARBA00023224"/>
    </source>
</evidence>
<sequence>MYYLLAHFSGLEICYTAVFTPWIILSLVTGVQKMSLISCIVQLYFFVSFGVSELFLLAVMALDRHQAICYPLHYMKFMNTNICTSLSLACWVGGFLFNLPPSLLLQHLDFTGQNVINHFLCDGPSLLHLSCTDMRLNDLISFILSLVTMLTSFIFTFCSYILVIHTILRLSKNTGRSKAFSTCSSHLTAAALYYGSLIFMYARPQSINAYDMNKIISMFYTIILPVLNPLIYCLRNTEFKHAVKKLLP</sequence>
<keyword evidence="2 14" id="KW-1003">Cell membrane</keyword>
<evidence type="ECO:0000256" key="2">
    <source>
        <dbReference type="ARBA" id="ARBA00022475"/>
    </source>
</evidence>
<keyword evidence="4 13" id="KW-0812">Transmembrane</keyword>
<keyword evidence="10 13" id="KW-0675">Receptor</keyword>
<name>A0ABN9G7K6_9NEOB</name>
<evidence type="ECO:0000256" key="6">
    <source>
        <dbReference type="ARBA" id="ARBA00022989"/>
    </source>
</evidence>
<protein>
    <recommendedName>
        <fullName evidence="14">Olfactory receptor</fullName>
    </recommendedName>
</protein>
<keyword evidence="17" id="KW-1185">Reference proteome</keyword>
<keyword evidence="12 13" id="KW-0807">Transducer</keyword>
<dbReference type="PROSITE" id="PS00237">
    <property type="entry name" value="G_PROTEIN_RECEP_F1_1"/>
    <property type="match status" value="1"/>
</dbReference>
<dbReference type="Gene3D" id="1.20.1070.10">
    <property type="entry name" value="Rhodopsin 7-helix transmembrane proteins"/>
    <property type="match status" value="1"/>
</dbReference>
<dbReference type="CDD" id="cd13954">
    <property type="entry name" value="7tmA_OR"/>
    <property type="match status" value="1"/>
</dbReference>
<keyword evidence="7 13" id="KW-0297">G-protein coupled receptor</keyword>
<evidence type="ECO:0000313" key="17">
    <source>
        <dbReference type="Proteomes" id="UP001162483"/>
    </source>
</evidence>
<evidence type="ECO:0000256" key="13">
    <source>
        <dbReference type="RuleBase" id="RU000688"/>
    </source>
</evidence>
<evidence type="ECO:0000256" key="1">
    <source>
        <dbReference type="ARBA" id="ARBA00004651"/>
    </source>
</evidence>
<dbReference type="PRINTS" id="PR00245">
    <property type="entry name" value="OLFACTORYR"/>
</dbReference>
<evidence type="ECO:0000256" key="3">
    <source>
        <dbReference type="ARBA" id="ARBA00022606"/>
    </source>
</evidence>
<feature type="transmembrane region" description="Helical" evidence="14">
    <location>
        <begin position="139"/>
        <end position="163"/>
    </location>
</feature>
<keyword evidence="9" id="KW-1015">Disulfide bond</keyword>
<dbReference type="PANTHER" id="PTHR24242:SF359">
    <property type="entry name" value="ODORANT RECEPTOR-RELATED"/>
    <property type="match status" value="1"/>
</dbReference>
<evidence type="ECO:0000256" key="9">
    <source>
        <dbReference type="ARBA" id="ARBA00023157"/>
    </source>
</evidence>
<keyword evidence="3 14" id="KW-0716">Sensory transduction</keyword>
<accession>A0ABN9G7K6</accession>
<dbReference type="InterPro" id="IPR000276">
    <property type="entry name" value="GPCR_Rhodpsn"/>
</dbReference>
<feature type="transmembrane region" description="Helical" evidence="14">
    <location>
        <begin position="82"/>
        <end position="99"/>
    </location>
</feature>
<evidence type="ECO:0000313" key="16">
    <source>
        <dbReference type="EMBL" id="CAI9604802.1"/>
    </source>
</evidence>
<feature type="transmembrane region" description="Helical" evidence="14">
    <location>
        <begin position="12"/>
        <end position="31"/>
    </location>
</feature>
<evidence type="ECO:0000256" key="8">
    <source>
        <dbReference type="ARBA" id="ARBA00023136"/>
    </source>
</evidence>
<dbReference type="PROSITE" id="PS50262">
    <property type="entry name" value="G_PROTEIN_RECEP_F1_2"/>
    <property type="match status" value="1"/>
</dbReference>
<dbReference type="EMBL" id="CATNWA010018032">
    <property type="protein sequence ID" value="CAI9604802.1"/>
    <property type="molecule type" value="Genomic_DNA"/>
</dbReference>
<proteinExistence type="inferred from homology"/>
<keyword evidence="8 14" id="KW-0472">Membrane</keyword>
<evidence type="ECO:0000256" key="7">
    <source>
        <dbReference type="ARBA" id="ARBA00023040"/>
    </source>
</evidence>
<feature type="transmembrane region" description="Helical" evidence="14">
    <location>
        <begin position="215"/>
        <end position="234"/>
    </location>
</feature>
<feature type="domain" description="G-protein coupled receptors family 1 profile" evidence="15">
    <location>
        <begin position="1"/>
        <end position="232"/>
    </location>
</feature>
<dbReference type="Proteomes" id="UP001162483">
    <property type="component" value="Unassembled WGS sequence"/>
</dbReference>
<dbReference type="PANTHER" id="PTHR24242">
    <property type="entry name" value="G-PROTEIN COUPLED RECEPTOR"/>
    <property type="match status" value="1"/>
</dbReference>
<evidence type="ECO:0000256" key="14">
    <source>
        <dbReference type="RuleBase" id="RU363047"/>
    </source>
</evidence>
<dbReference type="InterPro" id="IPR050939">
    <property type="entry name" value="Olfactory_GPCR1"/>
</dbReference>
<dbReference type="Pfam" id="PF13853">
    <property type="entry name" value="7tm_4"/>
    <property type="match status" value="1"/>
</dbReference>
<evidence type="ECO:0000256" key="4">
    <source>
        <dbReference type="ARBA" id="ARBA00022692"/>
    </source>
</evidence>
<evidence type="ECO:0000256" key="10">
    <source>
        <dbReference type="ARBA" id="ARBA00023170"/>
    </source>
</evidence>
<dbReference type="InterPro" id="IPR000725">
    <property type="entry name" value="Olfact_rcpt"/>
</dbReference>